<evidence type="ECO:0000259" key="4">
    <source>
        <dbReference type="PROSITE" id="PS51462"/>
    </source>
</evidence>
<reference evidence="5 6" key="1">
    <citation type="journal article" date="2016" name="Biochim. Biophys. Acta">
        <title>Photochemical characterization of actinorhodopsin and its functional existence in the natural host.</title>
        <authorList>
            <person name="Nakamura S."/>
            <person name="Kikukawa T."/>
            <person name="Tamogami J."/>
            <person name="Kamiya M."/>
            <person name="Aizawa T."/>
            <person name="Hahn M.W."/>
            <person name="Ihara K."/>
            <person name="Kamo N."/>
            <person name="Demura M."/>
        </authorList>
    </citation>
    <scope>NUCLEOTIDE SEQUENCE [LARGE SCALE GENOMIC DNA]</scope>
    <source>
        <strain evidence="5 6">MWH-Dar1</strain>
    </source>
</reference>
<comment type="similarity">
    <text evidence="1 3">Belongs to the Nudix hydrolase family.</text>
</comment>
<gene>
    <name evidence="5" type="ORF">A4Z71_06930</name>
</gene>
<evidence type="ECO:0000256" key="3">
    <source>
        <dbReference type="RuleBase" id="RU003476"/>
    </source>
</evidence>
<dbReference type="Gene3D" id="3.90.79.10">
    <property type="entry name" value="Nucleoside Triphosphate Pyrophosphohydrolase"/>
    <property type="match status" value="1"/>
</dbReference>
<dbReference type="PROSITE" id="PS51462">
    <property type="entry name" value="NUDIX"/>
    <property type="match status" value="1"/>
</dbReference>
<organism evidence="5 6">
    <name type="scientific">Candidatus Rhodoluna planktonica</name>
    <dbReference type="NCBI Taxonomy" id="535712"/>
    <lineage>
        <taxon>Bacteria</taxon>
        <taxon>Bacillati</taxon>
        <taxon>Actinomycetota</taxon>
        <taxon>Actinomycetes</taxon>
        <taxon>Micrococcales</taxon>
        <taxon>Microbacteriaceae</taxon>
        <taxon>Luna cluster</taxon>
        <taxon>Luna-1 subcluster</taxon>
        <taxon>Rhodoluna</taxon>
    </lineage>
</organism>
<dbReference type="CDD" id="cd03673">
    <property type="entry name" value="NUDIX_Ap6A_hydrolase"/>
    <property type="match status" value="1"/>
</dbReference>
<dbReference type="InterPro" id="IPR020084">
    <property type="entry name" value="NUDIX_hydrolase_CS"/>
</dbReference>
<dbReference type="GO" id="GO:0016787">
    <property type="term" value="F:hydrolase activity"/>
    <property type="evidence" value="ECO:0007669"/>
    <property type="project" value="UniProtKB-KW"/>
</dbReference>
<feature type="domain" description="Nudix hydrolase" evidence="4">
    <location>
        <begin position="6"/>
        <end position="152"/>
    </location>
</feature>
<protein>
    <recommendedName>
        <fullName evidence="4">Nudix hydrolase domain-containing protein</fullName>
    </recommendedName>
</protein>
<dbReference type="InterPro" id="IPR000086">
    <property type="entry name" value="NUDIX_hydrolase_dom"/>
</dbReference>
<sequence>MNSAKPRHYARNLVRVSETSAGGFVLAGDGSNRIALIGRENRSGRIDWCVPKGHPEGDETIEQAAIREIAEETGLEVEILQSLGSINYEFAAGNKLISKTVHHFLMRQLGGDLTVENDPQHEAVDVQWFALENLVDTLAHENERRLAKTAIEWIEQQR</sequence>
<dbReference type="PRINTS" id="PR00502">
    <property type="entry name" value="NUDIXFAMILY"/>
</dbReference>
<accession>A0A1D9E0U2</accession>
<keyword evidence="2 3" id="KW-0378">Hydrolase</keyword>
<dbReference type="AlphaFoldDB" id="A0A1D9E0U2"/>
<dbReference type="InterPro" id="IPR020476">
    <property type="entry name" value="Nudix_hydrolase"/>
</dbReference>
<dbReference type="Pfam" id="PF00293">
    <property type="entry name" value="NUDIX"/>
    <property type="match status" value="1"/>
</dbReference>
<dbReference type="PROSITE" id="PS00893">
    <property type="entry name" value="NUDIX_BOX"/>
    <property type="match status" value="1"/>
</dbReference>
<proteinExistence type="inferred from homology"/>
<dbReference type="InterPro" id="IPR015797">
    <property type="entry name" value="NUDIX_hydrolase-like_dom_sf"/>
</dbReference>
<dbReference type="SUPFAM" id="SSF55811">
    <property type="entry name" value="Nudix"/>
    <property type="match status" value="1"/>
</dbReference>
<dbReference type="PANTHER" id="PTHR43736:SF1">
    <property type="entry name" value="DIHYDRONEOPTERIN TRIPHOSPHATE DIPHOSPHATASE"/>
    <property type="match status" value="1"/>
</dbReference>
<name>A0A1D9E0U2_9MICO</name>
<dbReference type="STRING" id="535712.A4Z71_06930"/>
<dbReference type="Proteomes" id="UP000243784">
    <property type="component" value="Chromosome"/>
</dbReference>
<keyword evidence="6" id="KW-1185">Reference proteome</keyword>
<evidence type="ECO:0000256" key="1">
    <source>
        <dbReference type="ARBA" id="ARBA00005582"/>
    </source>
</evidence>
<dbReference type="KEGG" id="rpla:A4Z71_06930"/>
<dbReference type="PANTHER" id="PTHR43736">
    <property type="entry name" value="ADP-RIBOSE PYROPHOSPHATASE"/>
    <property type="match status" value="1"/>
</dbReference>
<evidence type="ECO:0000256" key="2">
    <source>
        <dbReference type="ARBA" id="ARBA00022801"/>
    </source>
</evidence>
<evidence type="ECO:0000313" key="5">
    <source>
        <dbReference type="EMBL" id="AOY56659.1"/>
    </source>
</evidence>
<dbReference type="EMBL" id="CP015208">
    <property type="protein sequence ID" value="AOY56659.1"/>
    <property type="molecule type" value="Genomic_DNA"/>
</dbReference>
<dbReference type="OrthoDB" id="9816289at2"/>
<evidence type="ECO:0000313" key="6">
    <source>
        <dbReference type="Proteomes" id="UP000243784"/>
    </source>
</evidence>